<reference evidence="1 2" key="1">
    <citation type="submission" date="2013-03" db="EMBL/GenBank/DDBJ databases">
        <title>The Genome Sequence of Cladophialophora yegresii CBS 114405.</title>
        <authorList>
            <consortium name="The Broad Institute Genomics Platform"/>
            <person name="Cuomo C."/>
            <person name="de Hoog S."/>
            <person name="Gorbushina A."/>
            <person name="Walker B."/>
            <person name="Young S.K."/>
            <person name="Zeng Q."/>
            <person name="Gargeya S."/>
            <person name="Fitzgerald M."/>
            <person name="Haas B."/>
            <person name="Abouelleil A."/>
            <person name="Allen A.W."/>
            <person name="Alvarado L."/>
            <person name="Arachchi H.M."/>
            <person name="Berlin A.M."/>
            <person name="Chapman S.B."/>
            <person name="Gainer-Dewar J."/>
            <person name="Goldberg J."/>
            <person name="Griggs A."/>
            <person name="Gujja S."/>
            <person name="Hansen M."/>
            <person name="Howarth C."/>
            <person name="Imamovic A."/>
            <person name="Ireland A."/>
            <person name="Larimer J."/>
            <person name="McCowan C."/>
            <person name="Murphy C."/>
            <person name="Pearson M."/>
            <person name="Poon T.W."/>
            <person name="Priest M."/>
            <person name="Roberts A."/>
            <person name="Saif S."/>
            <person name="Shea T."/>
            <person name="Sisk P."/>
            <person name="Sykes S."/>
            <person name="Wortman J."/>
            <person name="Nusbaum C."/>
            <person name="Birren B."/>
        </authorList>
    </citation>
    <scope>NUCLEOTIDE SEQUENCE [LARGE SCALE GENOMIC DNA]</scope>
    <source>
        <strain evidence="1 2">CBS 114405</strain>
    </source>
</reference>
<organism evidence="1 2">
    <name type="scientific">Cladophialophora yegresii CBS 114405</name>
    <dbReference type="NCBI Taxonomy" id="1182544"/>
    <lineage>
        <taxon>Eukaryota</taxon>
        <taxon>Fungi</taxon>
        <taxon>Dikarya</taxon>
        <taxon>Ascomycota</taxon>
        <taxon>Pezizomycotina</taxon>
        <taxon>Eurotiomycetes</taxon>
        <taxon>Chaetothyriomycetidae</taxon>
        <taxon>Chaetothyriales</taxon>
        <taxon>Herpotrichiellaceae</taxon>
        <taxon>Cladophialophora</taxon>
    </lineage>
</organism>
<evidence type="ECO:0008006" key="3">
    <source>
        <dbReference type="Google" id="ProtNLM"/>
    </source>
</evidence>
<evidence type="ECO:0000313" key="1">
    <source>
        <dbReference type="EMBL" id="EXJ54293.1"/>
    </source>
</evidence>
<dbReference type="OrthoDB" id="5275938at2759"/>
<name>W9VFM4_9EURO</name>
<dbReference type="HOGENOM" id="CLU_792269_0_0_1"/>
<dbReference type="eggNOG" id="ENOG502SVZP">
    <property type="taxonomic scope" value="Eukaryota"/>
</dbReference>
<gene>
    <name evidence="1" type="ORF">A1O7_09631</name>
</gene>
<dbReference type="VEuPathDB" id="FungiDB:A1O7_09631"/>
<dbReference type="GeneID" id="19184193"/>
<dbReference type="EMBL" id="AMGW01000007">
    <property type="protein sequence ID" value="EXJ54293.1"/>
    <property type="molecule type" value="Genomic_DNA"/>
</dbReference>
<dbReference type="Gene3D" id="3.30.710.10">
    <property type="entry name" value="Potassium Channel Kv1.1, Chain A"/>
    <property type="match status" value="1"/>
</dbReference>
<sequence length="366" mass="41449">MDNAGGHDAALEGVSGSLLADELLEGTTEEIDPRGDLILVVGPRRLLVSSKVLELSCPFFKTMLRSNAFHEGVEQPNIDKPPVKSLRDDHPDMFALICRVLHYLPVCPPASMEDYRALADLCDFYGCRWALSFHVRAWMEALTLSSLSTYQLQTSLWAAYVFHLVDLFGRVSVQLAEAMTPQEWRDWEVHPMPARLKDDMRHLCESVKYAVQLRIEDALDAVGENNERHTGKRDKICSQCYRNKPSATKKCGNCGSSEFQDYFCTKELRLSLFKEWLQSRGYWPLSRLNNQSCRSYLRNMHGCIDSRTPCGFDNSCPLTEAKEHLTTTLRSTLGDFAGLLLGVYDDEYLRQSPLVAVPKVLRSPTS</sequence>
<comment type="caution">
    <text evidence="1">The sequence shown here is derived from an EMBL/GenBank/DDBJ whole genome shotgun (WGS) entry which is preliminary data.</text>
</comment>
<dbReference type="InterPro" id="IPR011333">
    <property type="entry name" value="SKP1/BTB/POZ_sf"/>
</dbReference>
<dbReference type="SUPFAM" id="SSF54695">
    <property type="entry name" value="POZ domain"/>
    <property type="match status" value="1"/>
</dbReference>
<dbReference type="Proteomes" id="UP000019473">
    <property type="component" value="Unassembled WGS sequence"/>
</dbReference>
<dbReference type="STRING" id="1182544.W9VFM4"/>
<accession>W9VFM4</accession>
<dbReference type="RefSeq" id="XP_007761808.1">
    <property type="nucleotide sequence ID" value="XM_007763618.1"/>
</dbReference>
<proteinExistence type="predicted"/>
<evidence type="ECO:0000313" key="2">
    <source>
        <dbReference type="Proteomes" id="UP000019473"/>
    </source>
</evidence>
<keyword evidence="2" id="KW-1185">Reference proteome</keyword>
<dbReference type="AlphaFoldDB" id="W9VFM4"/>
<protein>
    <recommendedName>
        <fullName evidence="3">BTB domain-containing protein</fullName>
    </recommendedName>
</protein>